<reference evidence="3" key="1">
    <citation type="journal article" date="2007" name="Science">
        <title>Evolutionary and biomedical insights from the rhesus macaque genome.</title>
        <authorList>
            <person name="Gibbs R.A."/>
            <person name="Rogers J."/>
            <person name="Katze M.G."/>
            <person name="Bumgarner R."/>
            <person name="Weinstock G.M."/>
            <person name="Mardis E.R."/>
            <person name="Remington K.A."/>
            <person name="Strausberg R.L."/>
            <person name="Venter J.C."/>
            <person name="Wilson R.K."/>
            <person name="Batzer M.A."/>
            <person name="Bustamante C.D."/>
            <person name="Eichler E.E."/>
            <person name="Hahn M.W."/>
            <person name="Hardison R.C."/>
            <person name="Makova K.D."/>
            <person name="Miller W."/>
            <person name="Milosavljevic A."/>
            <person name="Palermo R.E."/>
            <person name="Siepel A."/>
            <person name="Sikela J.M."/>
            <person name="Attaway T."/>
            <person name="Bell S."/>
            <person name="Bernard K.E."/>
            <person name="Buhay C.J."/>
            <person name="Chandrabose M.N."/>
            <person name="Dao M."/>
            <person name="Davis C."/>
            <person name="Delehaunty K.D."/>
            <person name="Ding Y."/>
            <person name="Dinh H.H."/>
            <person name="Dugan-Rocha S."/>
            <person name="Fulton L.A."/>
            <person name="Gabisi R.A."/>
            <person name="Garner T.T."/>
            <person name="Godfrey J."/>
            <person name="Hawes A.C."/>
            <person name="Hernandez J."/>
            <person name="Hines S."/>
            <person name="Holder M."/>
            <person name="Hume J."/>
            <person name="Jhangiani S.N."/>
            <person name="Joshi V."/>
            <person name="Khan Z.M."/>
            <person name="Kirkness E.F."/>
            <person name="Cree A."/>
            <person name="Fowler R.G."/>
            <person name="Lee S."/>
            <person name="Lewis L.R."/>
            <person name="Li Z."/>
            <person name="Liu Y.-S."/>
            <person name="Moore S.M."/>
            <person name="Muzny D."/>
            <person name="Nazareth L.V."/>
            <person name="Ngo D.N."/>
            <person name="Okwuonu G.O."/>
            <person name="Pai G."/>
            <person name="Parker D."/>
            <person name="Paul H.A."/>
            <person name="Pfannkoch C."/>
            <person name="Pohl C.S."/>
            <person name="Rogers Y.-H.C."/>
            <person name="Ruiz S.J."/>
            <person name="Sabo A."/>
            <person name="Santibanez J."/>
            <person name="Schneider B.W."/>
            <person name="Smith S.M."/>
            <person name="Sodergren E."/>
            <person name="Svatek A.F."/>
            <person name="Utterback T.R."/>
            <person name="Vattathil S."/>
            <person name="Warren W."/>
            <person name="White C.S."/>
            <person name="Chinwalla A.T."/>
            <person name="Feng Y."/>
            <person name="Halpern A.L."/>
            <person name="Hillier L.W."/>
            <person name="Huang X."/>
            <person name="Minx P."/>
            <person name="Nelson J.O."/>
            <person name="Pepin K.H."/>
            <person name="Qin X."/>
            <person name="Sutton G.G."/>
            <person name="Venter E."/>
            <person name="Walenz B.P."/>
            <person name="Wallis J.W."/>
            <person name="Worley K.C."/>
            <person name="Yang S.-P."/>
            <person name="Jones S.M."/>
            <person name="Marra M.A."/>
            <person name="Rocchi M."/>
            <person name="Schein J.E."/>
            <person name="Baertsch R."/>
            <person name="Clarke L."/>
            <person name="Csuros M."/>
            <person name="Glasscock J."/>
            <person name="Harris R.A."/>
            <person name="Havlak P."/>
            <person name="Jackson A.R."/>
            <person name="Jiang H."/>
            <person name="Liu Y."/>
            <person name="Messina D.N."/>
            <person name="Shen Y."/>
            <person name="Song H.X.-Z."/>
            <person name="Wylie T."/>
            <person name="Zhang L."/>
            <person name="Birney E."/>
            <person name="Han K."/>
            <person name="Konkel M.K."/>
            <person name="Lee J."/>
            <person name="Smit A.F.A."/>
            <person name="Ullmer B."/>
            <person name="Wang H."/>
            <person name="Xing J."/>
            <person name="Burhans R."/>
            <person name="Cheng Z."/>
            <person name="Karro J.E."/>
            <person name="Ma J."/>
            <person name="Raney B."/>
            <person name="She X."/>
            <person name="Cox M.J."/>
            <person name="Demuth J.P."/>
            <person name="Dumas L.J."/>
            <person name="Han S.-G."/>
            <person name="Hopkins J."/>
            <person name="Karimpour-Fard A."/>
            <person name="Kim Y.H."/>
            <person name="Pollack J.R."/>
            <person name="Vinar T."/>
            <person name="Addo-Quaye C."/>
            <person name="Degenhardt J."/>
            <person name="Denby A."/>
            <person name="Hubisz M.J."/>
            <person name="Indap A."/>
            <person name="Kosiol C."/>
            <person name="Lahn B.T."/>
            <person name="Lawson H.A."/>
            <person name="Marklein A."/>
            <person name="Nielsen R."/>
            <person name="Vallender E.J."/>
            <person name="Clark A.G."/>
            <person name="Ferguson B."/>
            <person name="Hernandez R.D."/>
            <person name="Hirani K."/>
            <person name="Kehrer-Sawatzki H."/>
            <person name="Kolb J."/>
            <person name="Patil S."/>
            <person name="Pu L.-L."/>
            <person name="Ren Y."/>
            <person name="Smith D.G."/>
            <person name="Wheeler D.A."/>
            <person name="Schenck I."/>
            <person name="Ball E.V."/>
            <person name="Chen R."/>
            <person name="Cooper D.N."/>
            <person name="Giardine B."/>
            <person name="Hsu F."/>
            <person name="Kent W.J."/>
            <person name="Lesk A."/>
            <person name="Nelson D.L."/>
            <person name="O'brien W.E."/>
            <person name="Pruefer K."/>
            <person name="Stenson P.D."/>
            <person name="Wallace J.C."/>
            <person name="Ke H."/>
            <person name="Liu X.-M."/>
            <person name="Wang P."/>
            <person name="Xiang A.P."/>
            <person name="Yang F."/>
            <person name="Barber G.P."/>
            <person name="Haussler D."/>
            <person name="Karolchik D."/>
            <person name="Kern A.D."/>
            <person name="Kuhn R.M."/>
            <person name="Smith K.E."/>
            <person name="Zwieg A.S."/>
        </authorList>
    </citation>
    <scope>NUCLEOTIDE SEQUENCE [LARGE SCALE GENOMIC DNA]</scope>
    <source>
        <strain evidence="3">17573</strain>
    </source>
</reference>
<dbReference type="Bgee" id="ENSMMUG00000065218">
    <property type="expression patterns" value="Expressed in liver and 5 other cell types or tissues"/>
</dbReference>
<organism evidence="2 3">
    <name type="scientific">Macaca mulatta</name>
    <name type="common">Rhesus macaque</name>
    <dbReference type="NCBI Taxonomy" id="9544"/>
    <lineage>
        <taxon>Eukaryota</taxon>
        <taxon>Metazoa</taxon>
        <taxon>Chordata</taxon>
        <taxon>Craniata</taxon>
        <taxon>Vertebrata</taxon>
        <taxon>Euteleostomi</taxon>
        <taxon>Mammalia</taxon>
        <taxon>Eutheria</taxon>
        <taxon>Euarchontoglires</taxon>
        <taxon>Primates</taxon>
        <taxon>Haplorrhini</taxon>
        <taxon>Catarrhini</taxon>
        <taxon>Cercopithecidae</taxon>
        <taxon>Cercopithecinae</taxon>
        <taxon>Macaca</taxon>
    </lineage>
</organism>
<dbReference type="Ensembl" id="ENSMMUT00000093349.1">
    <property type="protein sequence ID" value="ENSMMUP00000077285.1"/>
    <property type="gene ID" value="ENSMMUG00000065218.1"/>
</dbReference>
<accession>A0A5F8AHF6</accession>
<protein>
    <submittedName>
        <fullName evidence="2">Uncharacterized protein</fullName>
    </submittedName>
</protein>
<dbReference type="Proteomes" id="UP000006718">
    <property type="component" value="Chromosome 10"/>
</dbReference>
<dbReference type="GeneTree" id="ENSGT01130000278534"/>
<keyword evidence="3" id="KW-1185">Reference proteome</keyword>
<proteinExistence type="predicted"/>
<name>A0A5F8AHF6_MACMU</name>
<feature type="compositionally biased region" description="Low complexity" evidence="1">
    <location>
        <begin position="65"/>
        <end position="77"/>
    </location>
</feature>
<dbReference type="VEuPathDB" id="HostDB:ENSMMUG00000065218"/>
<dbReference type="AlphaFoldDB" id="A0A5F8AHF6"/>
<feature type="region of interest" description="Disordered" evidence="1">
    <location>
        <begin position="50"/>
        <end position="100"/>
    </location>
</feature>
<reference evidence="2" key="3">
    <citation type="submission" date="2025-08" db="UniProtKB">
        <authorList>
            <consortium name="Ensembl"/>
        </authorList>
    </citation>
    <scope>IDENTIFICATION</scope>
    <source>
        <strain evidence="2">17573</strain>
    </source>
</reference>
<evidence type="ECO:0000313" key="3">
    <source>
        <dbReference type="Proteomes" id="UP000006718"/>
    </source>
</evidence>
<dbReference type="InParanoid" id="A0A5F8AHF6"/>
<reference evidence="2" key="4">
    <citation type="submission" date="2025-09" db="UniProtKB">
        <authorList>
            <consortium name="Ensembl"/>
        </authorList>
    </citation>
    <scope>IDENTIFICATION</scope>
    <source>
        <strain evidence="2">17573</strain>
    </source>
</reference>
<evidence type="ECO:0000256" key="1">
    <source>
        <dbReference type="SAM" id="MobiDB-lite"/>
    </source>
</evidence>
<evidence type="ECO:0000313" key="2">
    <source>
        <dbReference type="Ensembl" id="ENSMMUP00000077285.1"/>
    </source>
</evidence>
<reference evidence="2" key="2">
    <citation type="submission" date="2019-01" db="EMBL/GenBank/DDBJ databases">
        <authorList>
            <person name="Graves T."/>
            <person name="Eichler E.E."/>
            <person name="Wilson R.K."/>
        </authorList>
    </citation>
    <scope>NUCLEOTIDE SEQUENCE [LARGE SCALE GENOMIC DNA]</scope>
    <source>
        <strain evidence="2">17573</strain>
    </source>
</reference>
<sequence length="100" mass="11118">MGAQKSRIEVWEPLPRFQRMYGNTWISRQKLAAGVELSWRNSARVMQKGNVGLESSHRVPTGALPSGSVRRPPSSRLRNGRFTYNLHCGPGKATDINASP</sequence>